<evidence type="ECO:0000313" key="8">
    <source>
        <dbReference type="Proteomes" id="UP000054097"/>
    </source>
</evidence>
<dbReference type="SUPFAM" id="SSF47616">
    <property type="entry name" value="GST C-terminal domain-like"/>
    <property type="match status" value="1"/>
</dbReference>
<dbReference type="OrthoDB" id="249703at2759"/>
<dbReference type="FunFam" id="3.40.30.10:FF:000016">
    <property type="entry name" value="Glutathione S-transferase F2"/>
    <property type="match status" value="1"/>
</dbReference>
<reference evidence="8" key="2">
    <citation type="submission" date="2015-01" db="EMBL/GenBank/DDBJ databases">
        <title>Evolutionary Origins and Diversification of the Mycorrhizal Mutualists.</title>
        <authorList>
            <consortium name="DOE Joint Genome Institute"/>
            <consortium name="Mycorrhizal Genomics Consortium"/>
            <person name="Kohler A."/>
            <person name="Kuo A."/>
            <person name="Nagy L.G."/>
            <person name="Floudas D."/>
            <person name="Copeland A."/>
            <person name="Barry K.W."/>
            <person name="Cichocki N."/>
            <person name="Veneault-Fourrey C."/>
            <person name="LaButti K."/>
            <person name="Lindquist E.A."/>
            <person name="Lipzen A."/>
            <person name="Lundell T."/>
            <person name="Morin E."/>
            <person name="Murat C."/>
            <person name="Riley R."/>
            <person name="Ohm R."/>
            <person name="Sun H."/>
            <person name="Tunlid A."/>
            <person name="Henrissat B."/>
            <person name="Grigoriev I.V."/>
            <person name="Hibbett D.S."/>
            <person name="Martin F."/>
        </authorList>
    </citation>
    <scope>NUCLEOTIDE SEQUENCE [LARGE SCALE GENOMIC DNA]</scope>
    <source>
        <strain evidence="8">MAFF 305830</strain>
    </source>
</reference>
<dbReference type="SFLD" id="SFLDS00019">
    <property type="entry name" value="Glutathione_Transferase_(cytos"/>
    <property type="match status" value="1"/>
</dbReference>
<dbReference type="PANTHER" id="PTHR43900">
    <property type="entry name" value="GLUTATHIONE S-TRANSFERASE RHO"/>
    <property type="match status" value="1"/>
</dbReference>
<evidence type="ECO:0000313" key="7">
    <source>
        <dbReference type="EMBL" id="KIM22230.1"/>
    </source>
</evidence>
<comment type="catalytic activity">
    <reaction evidence="3">
        <text>RX + glutathione = an S-substituted glutathione + a halide anion + H(+)</text>
        <dbReference type="Rhea" id="RHEA:16437"/>
        <dbReference type="ChEBI" id="CHEBI:15378"/>
        <dbReference type="ChEBI" id="CHEBI:16042"/>
        <dbReference type="ChEBI" id="CHEBI:17792"/>
        <dbReference type="ChEBI" id="CHEBI:57925"/>
        <dbReference type="ChEBI" id="CHEBI:90779"/>
        <dbReference type="EC" id="2.5.1.18"/>
    </reaction>
</comment>
<accession>A0A0C3AC56</accession>
<dbReference type="HOGENOM" id="CLU_011226_5_1_1"/>
<organism evidence="7 8">
    <name type="scientific">Serendipita vermifera MAFF 305830</name>
    <dbReference type="NCBI Taxonomy" id="933852"/>
    <lineage>
        <taxon>Eukaryota</taxon>
        <taxon>Fungi</taxon>
        <taxon>Dikarya</taxon>
        <taxon>Basidiomycota</taxon>
        <taxon>Agaricomycotina</taxon>
        <taxon>Agaricomycetes</taxon>
        <taxon>Sebacinales</taxon>
        <taxon>Serendipitaceae</taxon>
        <taxon>Serendipita</taxon>
    </lineage>
</organism>
<dbReference type="InterPro" id="IPR036249">
    <property type="entry name" value="Thioredoxin-like_sf"/>
</dbReference>
<dbReference type="SUPFAM" id="SSF52833">
    <property type="entry name" value="Thioredoxin-like"/>
    <property type="match status" value="1"/>
</dbReference>
<evidence type="ECO:0000259" key="6">
    <source>
        <dbReference type="PROSITE" id="PS50405"/>
    </source>
</evidence>
<dbReference type="STRING" id="933852.A0A0C3AC56"/>
<dbReference type="InterPro" id="IPR004045">
    <property type="entry name" value="Glutathione_S-Trfase_N"/>
</dbReference>
<keyword evidence="2" id="KW-0808">Transferase</keyword>
<sequence length="222" mass="25044">MVLKLHTMPWSAGGRRVALLLHEKKVPYELVEPDWAAQEHKSEQWKEKQPFGQVPYIDDDGFILFESRAIARYIAAKYASSGTALLPDDTSDLQAMALIDQGISAELSNFEPYVAGLVVEKLIKPLRGAEPDQAAVAKHEATLTEKMDGFELMLSKRKYMAGDSLTFVDLIFCPYGNALTKMGYDHLTNESKHPNLARWWKEISTRETWLAVKDTVPKSFLV</sequence>
<feature type="domain" description="GST N-terminal" evidence="5">
    <location>
        <begin position="1"/>
        <end position="82"/>
    </location>
</feature>
<dbReference type="EC" id="2.5.1.18" evidence="1"/>
<evidence type="ECO:0000256" key="1">
    <source>
        <dbReference type="ARBA" id="ARBA00012452"/>
    </source>
</evidence>
<name>A0A0C3AC56_SERVB</name>
<proteinExistence type="inferred from homology"/>
<dbReference type="InterPro" id="IPR036282">
    <property type="entry name" value="Glutathione-S-Trfase_C_sf"/>
</dbReference>
<keyword evidence="8" id="KW-1185">Reference proteome</keyword>
<dbReference type="InterPro" id="IPR004046">
    <property type="entry name" value="GST_C"/>
</dbReference>
<dbReference type="PROSITE" id="PS50405">
    <property type="entry name" value="GST_CTER"/>
    <property type="match status" value="1"/>
</dbReference>
<dbReference type="SFLD" id="SFLDG01154">
    <property type="entry name" value="Main.5:_Phi-like"/>
    <property type="match status" value="1"/>
</dbReference>
<evidence type="ECO:0000256" key="2">
    <source>
        <dbReference type="ARBA" id="ARBA00022679"/>
    </source>
</evidence>
<dbReference type="InterPro" id="IPR010987">
    <property type="entry name" value="Glutathione-S-Trfase_C-like"/>
</dbReference>
<gene>
    <name evidence="7" type="ORF">M408DRAFT_79356</name>
</gene>
<dbReference type="GO" id="GO:0006749">
    <property type="term" value="P:glutathione metabolic process"/>
    <property type="evidence" value="ECO:0007669"/>
    <property type="project" value="TreeGrafter"/>
</dbReference>
<dbReference type="Proteomes" id="UP000054097">
    <property type="component" value="Unassembled WGS sequence"/>
</dbReference>
<dbReference type="GO" id="GO:0004364">
    <property type="term" value="F:glutathione transferase activity"/>
    <property type="evidence" value="ECO:0007669"/>
    <property type="project" value="UniProtKB-EC"/>
</dbReference>
<reference evidence="7 8" key="1">
    <citation type="submission" date="2014-04" db="EMBL/GenBank/DDBJ databases">
        <authorList>
            <consortium name="DOE Joint Genome Institute"/>
            <person name="Kuo A."/>
            <person name="Zuccaro A."/>
            <person name="Kohler A."/>
            <person name="Nagy L.G."/>
            <person name="Floudas D."/>
            <person name="Copeland A."/>
            <person name="Barry K.W."/>
            <person name="Cichocki N."/>
            <person name="Veneault-Fourrey C."/>
            <person name="LaButti K."/>
            <person name="Lindquist E.A."/>
            <person name="Lipzen A."/>
            <person name="Lundell T."/>
            <person name="Morin E."/>
            <person name="Murat C."/>
            <person name="Sun H."/>
            <person name="Tunlid A."/>
            <person name="Henrissat B."/>
            <person name="Grigoriev I.V."/>
            <person name="Hibbett D.S."/>
            <person name="Martin F."/>
            <person name="Nordberg H.P."/>
            <person name="Cantor M.N."/>
            <person name="Hua S.X."/>
        </authorList>
    </citation>
    <scope>NUCLEOTIDE SEQUENCE [LARGE SCALE GENOMIC DNA]</scope>
    <source>
        <strain evidence="7 8">MAFF 305830</strain>
    </source>
</reference>
<dbReference type="InterPro" id="IPR040079">
    <property type="entry name" value="Glutathione_S-Trfase"/>
</dbReference>
<protein>
    <recommendedName>
        <fullName evidence="1">glutathione transferase</fullName>
        <ecNumber evidence="1">2.5.1.18</ecNumber>
    </recommendedName>
</protein>
<dbReference type="AlphaFoldDB" id="A0A0C3AC56"/>
<dbReference type="PANTHER" id="PTHR43900:SF3">
    <property type="entry name" value="GLUTATHIONE S-TRANSFERASE RHO"/>
    <property type="match status" value="1"/>
</dbReference>
<dbReference type="Gene3D" id="1.20.1050.10">
    <property type="match status" value="1"/>
</dbReference>
<feature type="domain" description="GST C-terminal" evidence="6">
    <location>
        <begin position="92"/>
        <end position="222"/>
    </location>
</feature>
<dbReference type="EMBL" id="KN824360">
    <property type="protein sequence ID" value="KIM22230.1"/>
    <property type="molecule type" value="Genomic_DNA"/>
</dbReference>
<evidence type="ECO:0000259" key="5">
    <source>
        <dbReference type="PROSITE" id="PS50404"/>
    </source>
</evidence>
<evidence type="ECO:0000256" key="3">
    <source>
        <dbReference type="ARBA" id="ARBA00047960"/>
    </source>
</evidence>
<dbReference type="Gene3D" id="3.40.30.10">
    <property type="entry name" value="Glutaredoxin"/>
    <property type="match status" value="1"/>
</dbReference>
<comment type="similarity">
    <text evidence="4">Belongs to the GST superfamily.</text>
</comment>
<dbReference type="PROSITE" id="PS50404">
    <property type="entry name" value="GST_NTER"/>
    <property type="match status" value="1"/>
</dbReference>
<dbReference type="GO" id="GO:0043295">
    <property type="term" value="F:glutathione binding"/>
    <property type="evidence" value="ECO:0007669"/>
    <property type="project" value="TreeGrafter"/>
</dbReference>
<evidence type="ECO:0000256" key="4">
    <source>
        <dbReference type="RuleBase" id="RU003494"/>
    </source>
</evidence>
<dbReference type="Pfam" id="PF00043">
    <property type="entry name" value="GST_C"/>
    <property type="match status" value="1"/>
</dbReference>
<dbReference type="GO" id="GO:0005737">
    <property type="term" value="C:cytoplasm"/>
    <property type="evidence" value="ECO:0007669"/>
    <property type="project" value="TreeGrafter"/>
</dbReference>
<dbReference type="Pfam" id="PF02798">
    <property type="entry name" value="GST_N"/>
    <property type="match status" value="1"/>
</dbReference>
<dbReference type="SFLD" id="SFLDG00358">
    <property type="entry name" value="Main_(cytGST)"/>
    <property type="match status" value="1"/>
</dbReference>